<dbReference type="AlphaFoldDB" id="A0AAW7M8J0"/>
<feature type="active site" evidence="4">
    <location>
        <position position="182"/>
    </location>
</feature>
<dbReference type="Pfam" id="PF14833">
    <property type="entry name" value="NAD_binding_11"/>
    <property type="match status" value="1"/>
</dbReference>
<reference evidence="8" key="1">
    <citation type="submission" date="2023-06" db="EMBL/GenBank/DDBJ databases">
        <title>Sysu t00039.</title>
        <authorList>
            <person name="Gao L."/>
            <person name="Fang B.-Z."/>
            <person name="Li W.-J."/>
        </authorList>
    </citation>
    <scope>NUCLEOTIDE SEQUENCE</scope>
    <source>
        <strain evidence="8">SYSU T00039</strain>
    </source>
</reference>
<dbReference type="InterPro" id="IPR008927">
    <property type="entry name" value="6-PGluconate_DH-like_C_sf"/>
</dbReference>
<keyword evidence="5" id="KW-1133">Transmembrane helix</keyword>
<dbReference type="GO" id="GO:0051287">
    <property type="term" value="F:NAD binding"/>
    <property type="evidence" value="ECO:0007669"/>
    <property type="project" value="InterPro"/>
</dbReference>
<dbReference type="EMBL" id="JAUHPX010000002">
    <property type="protein sequence ID" value="MDN4487222.1"/>
    <property type="molecule type" value="Genomic_DNA"/>
</dbReference>
<evidence type="ECO:0000313" key="8">
    <source>
        <dbReference type="EMBL" id="MDN4487222.1"/>
    </source>
</evidence>
<feature type="transmembrane region" description="Helical" evidence="5">
    <location>
        <begin position="12"/>
        <end position="32"/>
    </location>
</feature>
<dbReference type="EC" id="1.1.-.-" evidence="8"/>
<comment type="similarity">
    <text evidence="1">Belongs to the HIBADH-related family.</text>
</comment>
<dbReference type="SUPFAM" id="SSF48179">
    <property type="entry name" value="6-phosphogluconate dehydrogenase C-terminal domain-like"/>
    <property type="match status" value="1"/>
</dbReference>
<feature type="domain" description="6-phosphogluconate dehydrogenase NADP-binding" evidence="6">
    <location>
        <begin position="14"/>
        <end position="170"/>
    </location>
</feature>
<evidence type="ECO:0000256" key="1">
    <source>
        <dbReference type="ARBA" id="ARBA00009080"/>
    </source>
</evidence>
<dbReference type="Proteomes" id="UP001172737">
    <property type="component" value="Unassembled WGS sequence"/>
</dbReference>
<dbReference type="Gene3D" id="3.40.50.720">
    <property type="entry name" value="NAD(P)-binding Rossmann-like Domain"/>
    <property type="match status" value="1"/>
</dbReference>
<keyword evidence="3" id="KW-0520">NAD</keyword>
<feature type="domain" description="3-hydroxyisobutyrate dehydrogenase-like NAD-binding" evidence="7">
    <location>
        <begin position="176"/>
        <end position="294"/>
    </location>
</feature>
<comment type="caution">
    <text evidence="8">The sequence shown here is derived from an EMBL/GenBank/DDBJ whole genome shotgun (WGS) entry which is preliminary data.</text>
</comment>
<dbReference type="Pfam" id="PF03446">
    <property type="entry name" value="NAD_binding_2"/>
    <property type="match status" value="1"/>
</dbReference>
<dbReference type="InterPro" id="IPR006115">
    <property type="entry name" value="6PGDH_NADP-bd"/>
</dbReference>
<evidence type="ECO:0000259" key="7">
    <source>
        <dbReference type="Pfam" id="PF14833"/>
    </source>
</evidence>
<dbReference type="InterPro" id="IPR051265">
    <property type="entry name" value="HIBADH-related_NP60_sf"/>
</dbReference>
<gene>
    <name evidence="8" type="ORF">QQX10_03475</name>
</gene>
<dbReference type="RefSeq" id="WP_301118294.1">
    <property type="nucleotide sequence ID" value="NZ_JAUHPX010000002.1"/>
</dbReference>
<evidence type="ECO:0000256" key="2">
    <source>
        <dbReference type="ARBA" id="ARBA00023002"/>
    </source>
</evidence>
<dbReference type="Gene3D" id="1.10.1040.10">
    <property type="entry name" value="N-(1-d-carboxylethyl)-l-norvaline Dehydrogenase, domain 2"/>
    <property type="match status" value="1"/>
</dbReference>
<keyword evidence="9" id="KW-1185">Reference proteome</keyword>
<keyword evidence="5" id="KW-0812">Transmembrane</keyword>
<evidence type="ECO:0000256" key="5">
    <source>
        <dbReference type="SAM" id="Phobius"/>
    </source>
</evidence>
<dbReference type="SUPFAM" id="SSF51735">
    <property type="entry name" value="NAD(P)-binding Rossmann-fold domains"/>
    <property type="match status" value="1"/>
</dbReference>
<dbReference type="GO" id="GO:0016491">
    <property type="term" value="F:oxidoreductase activity"/>
    <property type="evidence" value="ECO:0007669"/>
    <property type="project" value="UniProtKB-KW"/>
</dbReference>
<dbReference type="PANTHER" id="PTHR43580">
    <property type="entry name" value="OXIDOREDUCTASE GLYR1-RELATED"/>
    <property type="match status" value="1"/>
</dbReference>
<dbReference type="PIRSF" id="PIRSF000103">
    <property type="entry name" value="HIBADH"/>
    <property type="match status" value="1"/>
</dbReference>
<name>A0AAW7M8J0_9MICO</name>
<keyword evidence="5" id="KW-0472">Membrane</keyword>
<evidence type="ECO:0000259" key="6">
    <source>
        <dbReference type="Pfam" id="PF03446"/>
    </source>
</evidence>
<dbReference type="InterPro" id="IPR013328">
    <property type="entry name" value="6PGD_dom2"/>
</dbReference>
<accession>A0AAW7M8J0</accession>
<sequence length="300" mass="30234">MPTGTLSDTPATVTVAVLGTGIMGSAMARTLVRAGHRVRVWNRTHARAAELAGDGATVAVTAAEAAHEADVVLSMVHDGDTVTEVMRLAAPGVRPGAVWIQSSTVGVEAQRGIAELARELEVVLVDAPVLGTREPAEAGQLTVLAAGADEARPVAQAVFDAVAARTVWTGDDAAAGSAQALKLVVNSWVLAVNNAVGESVALAAGLGVDPRLLLDAVAGGGLDMGYLRLKAGLILDERLSPASFATETAAKDADLIVDAAARAGVRVDALAAAGGRLHRAVGGGHGSEDMAAAYFASFEG</sequence>
<dbReference type="InterPro" id="IPR015815">
    <property type="entry name" value="HIBADH-related"/>
</dbReference>
<evidence type="ECO:0000313" key="9">
    <source>
        <dbReference type="Proteomes" id="UP001172737"/>
    </source>
</evidence>
<protein>
    <submittedName>
        <fullName evidence="8">NAD(P)-dependent oxidoreductase</fullName>
        <ecNumber evidence="8">1.1.-.-</ecNumber>
    </submittedName>
</protein>
<dbReference type="PANTHER" id="PTHR43580:SF2">
    <property type="entry name" value="CYTOKINE-LIKE NUCLEAR FACTOR N-PAC"/>
    <property type="match status" value="1"/>
</dbReference>
<evidence type="ECO:0000256" key="4">
    <source>
        <dbReference type="PIRSR" id="PIRSR000103-1"/>
    </source>
</evidence>
<dbReference type="GO" id="GO:0050661">
    <property type="term" value="F:NADP binding"/>
    <property type="evidence" value="ECO:0007669"/>
    <property type="project" value="InterPro"/>
</dbReference>
<keyword evidence="2 8" id="KW-0560">Oxidoreductase</keyword>
<organism evidence="8 9">
    <name type="scientific">Demequina lignilytica</name>
    <dbReference type="NCBI Taxonomy" id="3051663"/>
    <lineage>
        <taxon>Bacteria</taxon>
        <taxon>Bacillati</taxon>
        <taxon>Actinomycetota</taxon>
        <taxon>Actinomycetes</taxon>
        <taxon>Micrococcales</taxon>
        <taxon>Demequinaceae</taxon>
        <taxon>Demequina</taxon>
    </lineage>
</organism>
<dbReference type="InterPro" id="IPR036291">
    <property type="entry name" value="NAD(P)-bd_dom_sf"/>
</dbReference>
<dbReference type="InterPro" id="IPR029154">
    <property type="entry name" value="HIBADH-like_NADP-bd"/>
</dbReference>
<proteinExistence type="inferred from homology"/>
<evidence type="ECO:0000256" key="3">
    <source>
        <dbReference type="ARBA" id="ARBA00023027"/>
    </source>
</evidence>